<name>A0A974BNS5_XENLA</name>
<protein>
    <submittedName>
        <fullName evidence="2">Uncharacterized protein</fullName>
    </submittedName>
</protein>
<keyword evidence="1" id="KW-1133">Transmembrane helix</keyword>
<keyword evidence="1" id="KW-0472">Membrane</keyword>
<dbReference type="EMBL" id="KV491840">
    <property type="protein sequence ID" value="OCT55424.1"/>
    <property type="molecule type" value="Genomic_DNA"/>
</dbReference>
<dbReference type="AlphaFoldDB" id="A0A974BNS5"/>
<accession>A0A974BNS5</accession>
<sequence>MLASIPPSAEAASVGAICGGVPWIFAGIFAGIFPSSLSLLDSLFPFAVHKPVSASKMASSFPSTWPASITAVQLVPAFSLSWGSLSIAAAACVLLQPLIPSISPSKAPLPSAP</sequence>
<gene>
    <name evidence="2" type="ORF">XELAEV_18002168mg</name>
</gene>
<evidence type="ECO:0000256" key="1">
    <source>
        <dbReference type="SAM" id="Phobius"/>
    </source>
</evidence>
<keyword evidence="1" id="KW-0812">Transmembrane</keyword>
<evidence type="ECO:0000313" key="2">
    <source>
        <dbReference type="EMBL" id="OCT55424.1"/>
    </source>
</evidence>
<organism evidence="2">
    <name type="scientific">Xenopus laevis</name>
    <name type="common">African clawed frog</name>
    <dbReference type="NCBI Taxonomy" id="8355"/>
    <lineage>
        <taxon>Eukaryota</taxon>
        <taxon>Metazoa</taxon>
        <taxon>Chordata</taxon>
        <taxon>Craniata</taxon>
        <taxon>Vertebrata</taxon>
        <taxon>Euteleostomi</taxon>
        <taxon>Amphibia</taxon>
        <taxon>Batrachia</taxon>
        <taxon>Anura</taxon>
        <taxon>Pipoidea</taxon>
        <taxon>Pipidae</taxon>
        <taxon>Xenopodinae</taxon>
        <taxon>Xenopus</taxon>
        <taxon>Xenopus</taxon>
    </lineage>
</organism>
<feature type="transmembrane region" description="Helical" evidence="1">
    <location>
        <begin position="12"/>
        <end position="33"/>
    </location>
</feature>
<proteinExistence type="predicted"/>
<reference evidence="2" key="1">
    <citation type="submission" date="2016-05" db="EMBL/GenBank/DDBJ databases">
        <title>WGS assembly of Xenopus laevis.</title>
        <authorList>
            <person name="Session A."/>
            <person name="Uno Y."/>
            <person name="Kwon T."/>
            <person name="Chapman J."/>
            <person name="Toyoda A."/>
            <person name="Takahashi S."/>
            <person name="Fukui A."/>
            <person name="Hikosaka A."/>
            <person name="Putnam N."/>
            <person name="Stites J."/>
            <person name="Van Heeringen S."/>
            <person name="Quigley I."/>
            <person name="Heinz S."/>
            <person name="Hellsten U."/>
            <person name="Lyons J."/>
            <person name="Suzuki A."/>
            <person name="Kondo M."/>
            <person name="Ogino H."/>
            <person name="Ochi H."/>
            <person name="Bogdanovic O."/>
            <person name="Lister R."/>
            <person name="Georgiou G."/>
            <person name="Paranjpe S."/>
            <person name="Van Kruijsbergen I."/>
            <person name="Mozaffari S."/>
            <person name="Shu S."/>
            <person name="Schmutz J."/>
            <person name="Jenkins J."/>
            <person name="Grimwood J."/>
            <person name="Carlson J."/>
            <person name="Mitros T."/>
            <person name="Simakov O."/>
            <person name="Heald R."/>
            <person name="Miller K."/>
            <person name="Haudenschild C."/>
            <person name="Kuroki Y."/>
            <person name="Tanaka T."/>
            <person name="Michiue T."/>
            <person name="Watanabe M."/>
            <person name="Kinoshita T."/>
            <person name="Ohta Y."/>
            <person name="Mawaribuchi S."/>
            <person name="Suzuki Y."/>
            <person name="Haramoto Y."/>
            <person name="Yamamoto T."/>
            <person name="Takagi C."/>
            <person name="Kitzman J."/>
            <person name="Shendure J."/>
            <person name="Nakayama T."/>
            <person name="Izutsu Y."/>
            <person name="Robert J."/>
            <person name="Dichmann D."/>
            <person name="Flajnik M."/>
            <person name="Houston D."/>
            <person name="Marcotte E."/>
            <person name="Wallingford J."/>
            <person name="Ito Y."/>
            <person name="Asashima M."/>
            <person name="Ueno N."/>
            <person name="Matsuda Y."/>
            <person name="Jan Veenstra G."/>
            <person name="Fujiyama A."/>
            <person name="Harland R."/>
            <person name="Taira M."/>
            <person name="Rokhsar D.S."/>
        </authorList>
    </citation>
    <scope>NUCLEOTIDE SEQUENCE</scope>
    <source>
        <strain evidence="2">J</strain>
        <tissue evidence="2">Blood</tissue>
    </source>
</reference>
<dbReference type="Proteomes" id="UP000694892">
    <property type="component" value="Unassembled WGS sequence"/>
</dbReference>